<dbReference type="InterPro" id="IPR011989">
    <property type="entry name" value="ARM-like"/>
</dbReference>
<comment type="subcellular location">
    <subcellularLocation>
        <location evidence="1">Cytoplasmic vesicle</location>
        <location evidence="1">Clathrin-coated vesicle membrane</location>
        <topology evidence="1">Peripheral membrane protein</topology>
        <orientation evidence="1">Cytoplasmic side</orientation>
    </subcellularLocation>
    <subcellularLocation>
        <location evidence="2">Golgi apparatus</location>
    </subcellularLocation>
</comment>
<feature type="region of interest" description="Disordered" evidence="12">
    <location>
        <begin position="633"/>
        <end position="787"/>
    </location>
</feature>
<evidence type="ECO:0000313" key="14">
    <source>
        <dbReference type="EMBL" id="LAB67878.1"/>
    </source>
</evidence>
<dbReference type="InterPro" id="IPR016024">
    <property type="entry name" value="ARM-type_fold"/>
</dbReference>
<organism evidence="14">
    <name type="scientific">Hirondellea gigas</name>
    <dbReference type="NCBI Taxonomy" id="1518452"/>
    <lineage>
        <taxon>Eukaryota</taxon>
        <taxon>Metazoa</taxon>
        <taxon>Ecdysozoa</taxon>
        <taxon>Arthropoda</taxon>
        <taxon>Crustacea</taxon>
        <taxon>Multicrustacea</taxon>
        <taxon>Malacostraca</taxon>
        <taxon>Eumalacostraca</taxon>
        <taxon>Peracarida</taxon>
        <taxon>Amphipoda</taxon>
        <taxon>Amphilochidea</taxon>
        <taxon>Lysianassida</taxon>
        <taxon>Lysianassidira</taxon>
        <taxon>Lysianassoidea</taxon>
        <taxon>Lysianassidae</taxon>
        <taxon>Hirondellea</taxon>
    </lineage>
</organism>
<sequence length="1066" mass="116935">MSSMDLTGYGGSERSSGGGDTDYAGDMASGAIFTSDFKKYDDLKKMLDSNKDGLKLEAMKRIIGMVAKGRDASELFAAVVKNVVSSNLEVKKLVYVYLVRYAEEQQDLALLSISTFQRALKDPNQLIRACALRVLSSIRVGVIVPIMMLAIKESVMDMSPYVRKTAAHAIPKLYSLDPEQKEELMQVLERLLNDNTTLVMGSAVMAFEEVCPERIDLIHRHYRKLCVLLVEVEEWGQVVIINMLTRYARTQFLDPNAGCTDEKSDGEREFYASVDTGVSSSRASPPPLDHDHRLLLRNSRPLLQSRNAAVVLSVSQLYQHIAPDNEAADVVKAMVRLLRSHREIQAVVLSNIASITTHRKKLFAPQLKSFFVRSSDPTHIKVLKLEVLTNLANEVNISVILREFQTYLGASDKQFVAATIQAIGRCASSISSVTDSCLNGLVSLLSHRDECVVGESVVVVRKLLQTEAVPHKHIIKHMSRLLPSIRIASARASILWLLGEHCDKVPNIAPDVLRICAKSFCTEENSVKLQILTLATKLQLSNPQQTVLLCQYVYNLAKYDSDYDIRDRARLLRAVVLPSATGDSPTTLTANARNLFMAYKPPPLQQSTFKDREQFQLGTLSHFINARATGYKDLPDFPDEAPDPTVRSVPGFSDDSPKHKHEKKSSKKKDFYTSGSEDGDEKDDSEESEDESSSEEESGKEKGESSEEESSSGSSSDESSEEESDSEEDTDSDDESSSSEEESSESEDDEEKESVKVSKTKEKATVKKPLSAKDSPDKPTPRSNLDLLLGLDEVPPSLDTPLLTPSMGGFLPTASQSSASSSPKITVKAAVSPGHSLEILNRAASGGMTVKATFTRSPHLYCPKMAAIQLSFTNDTDDVLHSISMEASSANLFHPFPGISNLPVGQTVHATLGVDYQDSSQPANFQLVVGEQKHSITISPRIGELVRPLHMDSDVFAKHQGSLRGMHEQSANVTLTSSVTSATIVNTLQQHANLWCLVPHNMDEEASYPYRLCGETLSAKCVVLVVVNAGAADGQVNVTVHCEKLTIASMLLKQLTAVLEDTTHSK</sequence>
<proteinExistence type="evidence at transcript level"/>
<dbReference type="Gene3D" id="1.25.10.10">
    <property type="entry name" value="Leucine-rich Repeat Variant"/>
    <property type="match status" value="1"/>
</dbReference>
<evidence type="ECO:0000256" key="6">
    <source>
        <dbReference type="ARBA" id="ARBA00022927"/>
    </source>
</evidence>
<dbReference type="SMART" id="SM01355">
    <property type="entry name" value="AP3B1_C"/>
    <property type="match status" value="1"/>
</dbReference>
<evidence type="ECO:0000256" key="10">
    <source>
        <dbReference type="ARBA" id="ARBA00023570"/>
    </source>
</evidence>
<evidence type="ECO:0000256" key="4">
    <source>
        <dbReference type="ARBA" id="ARBA00022448"/>
    </source>
</evidence>
<evidence type="ECO:0000256" key="5">
    <source>
        <dbReference type="ARBA" id="ARBA00022553"/>
    </source>
</evidence>
<dbReference type="EMBL" id="IACF01002216">
    <property type="protein sequence ID" value="LAB67878.1"/>
    <property type="molecule type" value="mRNA"/>
</dbReference>
<evidence type="ECO:0000256" key="3">
    <source>
        <dbReference type="ARBA" id="ARBA00006613"/>
    </source>
</evidence>
<evidence type="ECO:0000256" key="11">
    <source>
        <dbReference type="PIRNR" id="PIRNR037096"/>
    </source>
</evidence>
<feature type="region of interest" description="Disordered" evidence="12">
    <location>
        <begin position="1"/>
        <end position="20"/>
    </location>
</feature>
<evidence type="ECO:0000256" key="12">
    <source>
        <dbReference type="SAM" id="MobiDB-lite"/>
    </source>
</evidence>
<feature type="compositionally biased region" description="Basic and acidic residues" evidence="12">
    <location>
        <begin position="753"/>
        <end position="765"/>
    </location>
</feature>
<dbReference type="GO" id="GO:0006886">
    <property type="term" value="P:intracellular protein transport"/>
    <property type="evidence" value="ECO:0007669"/>
    <property type="project" value="InterPro"/>
</dbReference>
<feature type="domain" description="AP-3 complex subunit beta C-terminal" evidence="13">
    <location>
        <begin position="781"/>
        <end position="921"/>
    </location>
</feature>
<dbReference type="PIRSF" id="PIRSF037096">
    <property type="entry name" value="AP3_complex_beta"/>
    <property type="match status" value="1"/>
</dbReference>
<dbReference type="GO" id="GO:0016192">
    <property type="term" value="P:vesicle-mediated transport"/>
    <property type="evidence" value="ECO:0007669"/>
    <property type="project" value="InterPro"/>
</dbReference>
<reference evidence="15" key="1">
    <citation type="submission" date="2017-11" db="EMBL/GenBank/DDBJ databases">
        <title>The sensing device of the deep-sea amphipod.</title>
        <authorList>
            <person name="Kobayashi H."/>
            <person name="Nagahama T."/>
            <person name="Arai W."/>
            <person name="Sasagawa Y."/>
            <person name="Umeda M."/>
            <person name="Hayashi T."/>
            <person name="Nikaido I."/>
            <person name="Watanabe H."/>
            <person name="Oguri K."/>
            <person name="Kitazato H."/>
            <person name="Fujioka K."/>
            <person name="Kido Y."/>
            <person name="Takami H."/>
        </authorList>
    </citation>
    <scope>NUCLEOTIDE SEQUENCE</scope>
    <source>
        <tissue evidence="15">Whole body</tissue>
    </source>
</reference>
<feature type="compositionally biased region" description="Gly residues" evidence="12">
    <location>
        <begin position="8"/>
        <end position="20"/>
    </location>
</feature>
<feature type="compositionally biased region" description="Acidic residues" evidence="12">
    <location>
        <begin position="677"/>
        <end position="696"/>
    </location>
</feature>
<dbReference type="Pfam" id="PF24080">
    <property type="entry name" value="AP3B1_C_2"/>
    <property type="match status" value="1"/>
</dbReference>
<feature type="compositionally biased region" description="Basic residues" evidence="12">
    <location>
        <begin position="658"/>
        <end position="667"/>
    </location>
</feature>
<evidence type="ECO:0000256" key="2">
    <source>
        <dbReference type="ARBA" id="ARBA00004555"/>
    </source>
</evidence>
<comment type="similarity">
    <text evidence="3 11">Belongs to the adaptor complexes large subunit family.</text>
</comment>
<evidence type="ECO:0000259" key="13">
    <source>
        <dbReference type="SMART" id="SM01355"/>
    </source>
</evidence>
<keyword evidence="8 11" id="KW-0472">Membrane</keyword>
<dbReference type="Pfam" id="PF01602">
    <property type="entry name" value="Adaptin_N"/>
    <property type="match status" value="1"/>
</dbReference>
<evidence type="ECO:0000256" key="9">
    <source>
        <dbReference type="ARBA" id="ARBA00023329"/>
    </source>
</evidence>
<reference evidence="14" key="2">
    <citation type="journal article" date="2018" name="Biosci. Biotechnol. Biochem.">
        <title>Polysaccharide hydrolase of the hadal zone amphipods Hirondellea gigas.</title>
        <authorList>
            <person name="Kobayashi H."/>
            <person name="Nagahama T."/>
            <person name="Arai W."/>
            <person name="Sasagawa Y."/>
            <person name="Umeda M."/>
            <person name="Hayashi T."/>
            <person name="Nikaido I."/>
            <person name="Watanabe H."/>
            <person name="Oguri K."/>
            <person name="Kitazato H."/>
            <person name="Fujioka K."/>
            <person name="Kido Y."/>
            <person name="Takami H."/>
        </authorList>
    </citation>
    <scope>NUCLEOTIDE SEQUENCE</scope>
    <source>
        <tissue evidence="14">Whole body</tissue>
    </source>
</reference>
<feature type="compositionally biased region" description="Acidic residues" evidence="12">
    <location>
        <begin position="718"/>
        <end position="752"/>
    </location>
</feature>
<dbReference type="InterPro" id="IPR029390">
    <property type="entry name" value="AP3B_C"/>
</dbReference>
<keyword evidence="6 11" id="KW-0653">Protein transport</keyword>
<dbReference type="SUPFAM" id="SSF48371">
    <property type="entry name" value="ARM repeat"/>
    <property type="match status" value="1"/>
</dbReference>
<dbReference type="GO" id="GO:0005794">
    <property type="term" value="C:Golgi apparatus"/>
    <property type="evidence" value="ECO:0007669"/>
    <property type="project" value="UniProtKB-SubCell"/>
</dbReference>
<dbReference type="InterPro" id="IPR002553">
    <property type="entry name" value="Clathrin/coatomer_adapt-like_N"/>
</dbReference>
<keyword evidence="4 11" id="KW-0813">Transport</keyword>
<protein>
    <recommendedName>
        <fullName evidence="11">AP-3 complex subunit beta</fullName>
    </recommendedName>
</protein>
<evidence type="ECO:0000313" key="15">
    <source>
        <dbReference type="EMBL" id="LAC21494.1"/>
    </source>
</evidence>
<dbReference type="GO" id="GO:0030665">
    <property type="term" value="C:clathrin-coated vesicle membrane"/>
    <property type="evidence" value="ECO:0007669"/>
    <property type="project" value="UniProtKB-SubCell"/>
</dbReference>
<name>A0A2P2I1H2_9CRUS</name>
<evidence type="ECO:0000256" key="1">
    <source>
        <dbReference type="ARBA" id="ARBA00004145"/>
    </source>
</evidence>
<dbReference type="InterPro" id="IPR056314">
    <property type="entry name" value="AP3B1/2_C"/>
</dbReference>
<dbReference type="GO" id="GO:0030123">
    <property type="term" value="C:AP-3 adaptor complex"/>
    <property type="evidence" value="ECO:0007669"/>
    <property type="project" value="UniProtKB-UniRule"/>
</dbReference>
<dbReference type="AlphaFoldDB" id="A0A2P2I1H2"/>
<accession>A0A2P2I1H2</accession>
<comment type="function">
    <text evidence="10">Subunit of non-clathrin- and clathrin-associated adaptor protein complex 3 (AP-3) that plays a role in protein sorting in the late-Golgi/trans-Golgi network (TGN) and/or endosomes. The AP complexes mediate both the recruitment of clathrin to membranes and the recognition of sorting signals within the cytosolic tails of transmembrane cargo molecules. AP-3 appears to be involved in the sorting of a subset of transmembrane proteins targeted to lysosomes and lysosome-related organelles. In concert with the BLOC-1 complex, AP-3 is required to target cargos into vesicles assembled at cell bodies for delivery into neurites and nerve terminals.</text>
</comment>
<dbReference type="InterPro" id="IPR026740">
    <property type="entry name" value="AP3_beta"/>
</dbReference>
<keyword evidence="9" id="KW-0968">Cytoplasmic vesicle</keyword>
<dbReference type="Pfam" id="PF14796">
    <property type="entry name" value="AP3B1_C"/>
    <property type="match status" value="1"/>
</dbReference>
<dbReference type="InterPro" id="IPR026739">
    <property type="entry name" value="AP_beta"/>
</dbReference>
<keyword evidence="5" id="KW-0597">Phosphoprotein</keyword>
<evidence type="ECO:0000256" key="7">
    <source>
        <dbReference type="ARBA" id="ARBA00023034"/>
    </source>
</evidence>
<dbReference type="EMBL" id="IACT01002201">
    <property type="protein sequence ID" value="LAC21494.1"/>
    <property type="molecule type" value="mRNA"/>
</dbReference>
<keyword evidence="7" id="KW-0333">Golgi apparatus</keyword>
<evidence type="ECO:0000256" key="8">
    <source>
        <dbReference type="ARBA" id="ARBA00023136"/>
    </source>
</evidence>
<dbReference type="PANTHER" id="PTHR11134">
    <property type="entry name" value="ADAPTOR COMPLEX SUBUNIT BETA FAMILY MEMBER"/>
    <property type="match status" value="1"/>
</dbReference>